<feature type="region of interest" description="Disordered" evidence="1">
    <location>
        <begin position="677"/>
        <end position="846"/>
    </location>
</feature>
<feature type="domain" description="Skg3/CAF120-like PH-like" evidence="2">
    <location>
        <begin position="439"/>
        <end position="635"/>
    </location>
</feature>
<feature type="region of interest" description="Disordered" evidence="1">
    <location>
        <begin position="1025"/>
        <end position="1044"/>
    </location>
</feature>
<protein>
    <submittedName>
        <fullName evidence="3">Regulation of transcription from Pol II promoter-related protein</fullName>
    </submittedName>
</protein>
<keyword evidence="4" id="KW-1185">Reference proteome</keyword>
<proteinExistence type="predicted"/>
<dbReference type="RefSeq" id="XP_052943324.1">
    <property type="nucleotide sequence ID" value="XM_053087539.1"/>
</dbReference>
<evidence type="ECO:0000259" key="2">
    <source>
        <dbReference type="Pfam" id="PF25381"/>
    </source>
</evidence>
<feature type="compositionally biased region" description="Polar residues" evidence="1">
    <location>
        <begin position="151"/>
        <end position="165"/>
    </location>
</feature>
<gene>
    <name evidence="3" type="ORF">MKK02DRAFT_28364</name>
</gene>
<evidence type="ECO:0000313" key="3">
    <source>
        <dbReference type="EMBL" id="KAI9633547.1"/>
    </source>
</evidence>
<feature type="compositionally biased region" description="Low complexity" evidence="1">
    <location>
        <begin position="910"/>
        <end position="922"/>
    </location>
</feature>
<sequence length="1680" mass="177864">MPMPPQPYRQSSASSIPPSAYGQNGSMRSRQSMQPGGSEEELQAGPQYGAGQGNGNGYAGPPVERVTSSKGSEKEGKRKSGLFGFGRKKEDKKEKEQELKSNAVRPSFNVQRTESFTPSPPGGYPQQGRVTSNPMPRQNGGDFGPAAGNMPKSQSMGFSHQQQQRGAPEPNAYRGNLAGYPEEQAQPDYGQGRPQGLPKSSSMPLDKATPPLPPSNHSPLPGSPSMVAQGQPHRGSPLTGEQDRPVRDRTVSAGSGRGVPPGGQPEWMKEFAPVVELIGMQPQKTYVASPPELEMILARTSAGGQPKQGQPGSASNDWDAVWLQLSGISLSMWSMKETRAAAAKGDKVPPTYFNVTDSSLELLAPLPPPPHRPNSHPHHHVFSLNTAGSNRLLFSCPTDGDIARWTTGLRLAAWERARLEEIYTGHLIKSGGKEPRMDLQKGRMDGWVRVRIMGGTEWKRLWAVLSTPTPPPEPEEDKKAKRKSFFGLGGGGGSSKEEEAVIQEPNTGQPMASFYPEPRTAKNRAMAPVLTISNVTQAYAVFPERLEVMSQSNLMKVVGRIGGELVAIEGRLRESGWALIMPDSAESGTASPPVTAQTPLANMMKWVTGVHDVFGLYGRPGRYSWDEKDPKSLFFAYPRGPERNRLFLDIDFALDTDYRLSNLPQIRSQFTSILSKKGLPRSQSQTQLRPRTGRPEDVYADDNDATPPARQNSGDFRLPPLSFDQHNGNGSPHLSDHSIPRSLSPITERTDPSRNNSQRTTDTDRQFSGASSARQASGSSARQASGSSKLLPAQEEREGLETITDADSSGRRTGEPRYASPVPEAAPVPAATGPVAGGPTHVASPQGMSAISQKTFDSHATGDSIYSQSTGVTPTPARSVPVSPLLPNAALPMTAGTVASAAAPPAALNREAAAPAPETKAAPAEKRPISPPLAPPIGMVLPLQTTAGSAAGSDNGDRSIHSPTPRRVASTEFKQDKLVTHQEQPAAQYLMNVVEEPVSTSPPGRNTPLAASEGREKVRPTIITDFSPPKPAAGAGSGLAPGAVGAACKTHEPLGRKPSGARAPPPKKLSGRSSTLGSVDDVESPPVPPLPATATSSGGHSHERTGTFDDIGEDASAYLAYADQPPSAVPLPQVPAQNSTQAEEPHRSSFAPSKAAADRRAKAEAAAVESQQARNLPGGGKRGAPGQGGKTWSDDDEDEDDDEVDEPEESPVKEMGGRGQPSTGEMGMPQRGSTYGLDQQSGAYPNNTGSIGRNGLRALPPVPRPQDHRSSQPQQGGSYMSNGNGNGGNDFAHPSFPERPRSRSPAPNQYPQQPQQPRGVSQRYDSTTPPPGIPNVAPPASRQTIWNANFAAGHGMPSERSTNKFVEVEEPQARLTQAFAPHGLLQAGMQDKEDRSAKKQEELAREMGSSLVNVPSKPPPPSAGLLGAVAQHEKERRNAGGIGATLTDREREKRLAREIEKLQRQQAEHMRQFQDFGQGGQQGGYGGYGMGMPQMGMGMGMPPMGFNPYQGGFNPYAQQQAMYAAQMAYQNAMMMSAAGSQAGGAQSPDRPASPVGGGGSQYGGHGPGSPFPQMPYGWGGMPGMPWMSPQPTGSPHMMGGGMGGMGGMSSFPSMGSFAGGGGGGGGENYLHPGQGYGQGGNGQSTPREDRSSRESFRGDMNGRDRSEDRRGGGGGGTPAN</sequence>
<feature type="compositionally biased region" description="Polar residues" evidence="1">
    <location>
        <begin position="108"/>
        <end position="117"/>
    </location>
</feature>
<feature type="region of interest" description="Disordered" evidence="1">
    <location>
        <begin position="465"/>
        <end position="516"/>
    </location>
</feature>
<dbReference type="Pfam" id="PF25381">
    <property type="entry name" value="PH_26"/>
    <property type="match status" value="1"/>
</dbReference>
<dbReference type="GeneID" id="77726744"/>
<feature type="compositionally biased region" description="Low complexity" evidence="1">
    <location>
        <begin position="1032"/>
        <end position="1044"/>
    </location>
</feature>
<dbReference type="Gene3D" id="2.30.29.30">
    <property type="entry name" value="Pleckstrin-homology domain (PH domain)/Phosphotyrosine-binding domain (PTB)"/>
    <property type="match status" value="1"/>
</dbReference>
<feature type="compositionally biased region" description="Polar residues" evidence="1">
    <location>
        <begin position="864"/>
        <end position="873"/>
    </location>
</feature>
<name>A0AA38H486_9TREE</name>
<evidence type="ECO:0000313" key="4">
    <source>
        <dbReference type="Proteomes" id="UP001164286"/>
    </source>
</evidence>
<feature type="region of interest" description="Disordered" evidence="1">
    <location>
        <begin position="1"/>
        <end position="267"/>
    </location>
</feature>
<feature type="compositionally biased region" description="Gly residues" evidence="1">
    <location>
        <begin position="1618"/>
        <end position="1627"/>
    </location>
</feature>
<feature type="compositionally biased region" description="Basic and acidic residues" evidence="1">
    <location>
        <begin position="87"/>
        <end position="99"/>
    </location>
</feature>
<dbReference type="InterPro" id="IPR058155">
    <property type="entry name" value="Skg3/CAF120-like_PH"/>
</dbReference>
<feature type="compositionally biased region" description="Gly residues" evidence="1">
    <location>
        <begin position="48"/>
        <end position="58"/>
    </location>
</feature>
<feature type="compositionally biased region" description="Gly residues" evidence="1">
    <location>
        <begin position="1177"/>
        <end position="1189"/>
    </location>
</feature>
<feature type="compositionally biased region" description="Acidic residues" evidence="1">
    <location>
        <begin position="1194"/>
        <end position="1209"/>
    </location>
</feature>
<evidence type="ECO:0000256" key="1">
    <source>
        <dbReference type="SAM" id="MobiDB-lite"/>
    </source>
</evidence>
<comment type="caution">
    <text evidence="3">The sequence shown here is derived from an EMBL/GenBank/DDBJ whole genome shotgun (WGS) entry which is preliminary data.</text>
</comment>
<feature type="compositionally biased region" description="Polar residues" evidence="1">
    <location>
        <begin position="8"/>
        <end position="35"/>
    </location>
</feature>
<feature type="region of interest" description="Disordered" evidence="1">
    <location>
        <begin position="1618"/>
        <end position="1680"/>
    </location>
</feature>
<feature type="compositionally biased region" description="Low complexity" evidence="1">
    <location>
        <begin position="766"/>
        <end position="788"/>
    </location>
</feature>
<feature type="compositionally biased region" description="Low complexity" evidence="1">
    <location>
        <begin position="1303"/>
        <end position="1317"/>
    </location>
</feature>
<dbReference type="Proteomes" id="UP001164286">
    <property type="component" value="Unassembled WGS sequence"/>
</dbReference>
<feature type="compositionally biased region" description="Gly residues" evidence="1">
    <location>
        <begin position="1555"/>
        <end position="1567"/>
    </location>
</feature>
<feature type="region of interest" description="Disordered" evidence="1">
    <location>
        <begin position="1540"/>
        <end position="1576"/>
    </location>
</feature>
<feature type="compositionally biased region" description="Low complexity" evidence="1">
    <location>
        <begin position="1164"/>
        <end position="1173"/>
    </location>
</feature>
<accession>A0AA38H486</accession>
<feature type="compositionally biased region" description="Basic and acidic residues" evidence="1">
    <location>
        <begin position="1646"/>
        <end position="1671"/>
    </location>
</feature>
<reference evidence="3" key="1">
    <citation type="journal article" date="2022" name="G3 (Bethesda)">
        <title>High quality genome of the basidiomycete yeast Dioszegia hungarica PDD-24b-2 isolated from cloud water.</title>
        <authorList>
            <person name="Jarrige D."/>
            <person name="Haridas S."/>
            <person name="Bleykasten-Grosshans C."/>
            <person name="Joly M."/>
            <person name="Nadalig T."/>
            <person name="Sancelme M."/>
            <person name="Vuilleumier S."/>
            <person name="Grigoriev I.V."/>
            <person name="Amato P."/>
            <person name="Bringel F."/>
        </authorList>
    </citation>
    <scope>NUCLEOTIDE SEQUENCE</scope>
    <source>
        <strain evidence="3">PDD-24b-2</strain>
    </source>
</reference>
<feature type="region of interest" description="Disordered" evidence="1">
    <location>
        <begin position="997"/>
        <end position="1017"/>
    </location>
</feature>
<feature type="compositionally biased region" description="Low complexity" evidence="1">
    <location>
        <begin position="819"/>
        <end position="839"/>
    </location>
</feature>
<organism evidence="3 4">
    <name type="scientific">Dioszegia hungarica</name>
    <dbReference type="NCBI Taxonomy" id="4972"/>
    <lineage>
        <taxon>Eukaryota</taxon>
        <taxon>Fungi</taxon>
        <taxon>Dikarya</taxon>
        <taxon>Basidiomycota</taxon>
        <taxon>Agaricomycotina</taxon>
        <taxon>Tremellomycetes</taxon>
        <taxon>Tremellales</taxon>
        <taxon>Bulleribasidiaceae</taxon>
        <taxon>Dioszegia</taxon>
    </lineage>
</organism>
<feature type="region of interest" description="Disordered" evidence="1">
    <location>
        <begin position="860"/>
        <end position="879"/>
    </location>
</feature>
<feature type="compositionally biased region" description="Pro residues" evidence="1">
    <location>
        <begin position="1328"/>
        <end position="1337"/>
    </location>
</feature>
<dbReference type="InterPro" id="IPR011993">
    <property type="entry name" value="PH-like_dom_sf"/>
</dbReference>
<feature type="region of interest" description="Disordered" evidence="1">
    <location>
        <begin position="910"/>
        <end position="979"/>
    </location>
</feature>
<feature type="compositionally biased region" description="Polar residues" evidence="1">
    <location>
        <begin position="1271"/>
        <end position="1281"/>
    </location>
</feature>
<dbReference type="EMBL" id="JAKWFO010000008">
    <property type="protein sequence ID" value="KAI9633547.1"/>
    <property type="molecule type" value="Genomic_DNA"/>
</dbReference>
<feature type="region of interest" description="Disordered" evidence="1">
    <location>
        <begin position="1049"/>
        <end position="1360"/>
    </location>
</feature>
<feature type="compositionally biased region" description="Basic and acidic residues" evidence="1">
    <location>
        <begin position="241"/>
        <end position="250"/>
    </location>
</feature>
<feature type="compositionally biased region" description="Polar residues" evidence="1">
    <location>
        <begin position="1231"/>
        <end position="1251"/>
    </location>
</feature>